<dbReference type="PANTHER" id="PTHR47561">
    <property type="entry name" value="POLYSACCHARIDE DEACETYLASE FAMILY PROTEIN (AFU_ORTHOLOGUE AFUA_6G05030)"/>
    <property type="match status" value="1"/>
</dbReference>
<accession>A0ABY4FML5</accession>
<dbReference type="EMBL" id="CP095045">
    <property type="protein sequence ID" value="UOQ57517.1"/>
    <property type="molecule type" value="Genomic_DNA"/>
</dbReference>
<evidence type="ECO:0000313" key="3">
    <source>
        <dbReference type="Proteomes" id="UP000831786"/>
    </source>
</evidence>
<dbReference type="InterPro" id="IPR011330">
    <property type="entry name" value="Glyco_hydro/deAcase_b/a-brl"/>
</dbReference>
<dbReference type="InterPro" id="IPR037950">
    <property type="entry name" value="PgdA-like"/>
</dbReference>
<keyword evidence="3" id="KW-1185">Reference proteome</keyword>
<gene>
    <name evidence="2" type="ORF">MUN78_01330</name>
</gene>
<dbReference type="PROSITE" id="PS51677">
    <property type="entry name" value="NODB"/>
    <property type="match status" value="1"/>
</dbReference>
<dbReference type="Gene3D" id="3.20.20.370">
    <property type="entry name" value="Glycoside hydrolase/deacetylase"/>
    <property type="match status" value="1"/>
</dbReference>
<dbReference type="RefSeq" id="WP_244728274.1">
    <property type="nucleotide sequence ID" value="NZ_CP095045.1"/>
</dbReference>
<evidence type="ECO:0000259" key="1">
    <source>
        <dbReference type="PROSITE" id="PS51677"/>
    </source>
</evidence>
<name>A0ABY4FML5_9MICO</name>
<dbReference type="CDD" id="cd10938">
    <property type="entry name" value="CE4_HpPgdA_like"/>
    <property type="match status" value="1"/>
</dbReference>
<dbReference type="PANTHER" id="PTHR47561:SF1">
    <property type="entry name" value="POLYSACCHARIDE DEACETYLASE FAMILY PROTEIN (AFU_ORTHOLOGUE AFUA_6G05030)"/>
    <property type="match status" value="1"/>
</dbReference>
<sequence>MTQWPGGHRYGATLSFDFDAEEVWIGENPANAAAPGVLSQGAYGPKVGLPLILRLLARRGIAASFYICGKDALRHPDAVRAIIDAGHEVAHHGHSHTSPTALTAQQERDELEAGLEALRALGAEVVGYRSPSWEFSARTLDLLVEAGFAYSSNLLDDLVPYRHPAHDIMEVPISWILDDAPHFWFANDTWEKTIRSPGEVLDVWLPEIDGIAGLGGHVMVTTHPMLSGRPSRLQMLDTVIGHLQDTGAWIATTREVAAHARANGPLALDLDAWTGPAGGAGPEARG</sequence>
<proteinExistence type="predicted"/>
<dbReference type="Pfam" id="PF01522">
    <property type="entry name" value="Polysacc_deac_1"/>
    <property type="match status" value="1"/>
</dbReference>
<dbReference type="Proteomes" id="UP000831786">
    <property type="component" value="Chromosome"/>
</dbReference>
<dbReference type="InterPro" id="IPR002509">
    <property type="entry name" value="NODB_dom"/>
</dbReference>
<feature type="domain" description="NodB homology" evidence="1">
    <location>
        <begin position="35"/>
        <end position="251"/>
    </location>
</feature>
<protein>
    <submittedName>
        <fullName evidence="2">Polysaccharide deacetylase</fullName>
    </submittedName>
</protein>
<reference evidence="2 3" key="1">
    <citation type="submission" date="2022-04" db="EMBL/GenBank/DDBJ databases">
        <title>Leucobacter sp. isolated from rhizosphere of garlic.</title>
        <authorList>
            <person name="Won M."/>
            <person name="Lee C.-M."/>
            <person name="Woen H.-Y."/>
            <person name="Kwon S.-W."/>
        </authorList>
    </citation>
    <scope>NUCLEOTIDE SEQUENCE [LARGE SCALE GENOMIC DNA]</scope>
    <source>
        <strain evidence="2 3">H21R-40</strain>
    </source>
</reference>
<organism evidence="2 3">
    <name type="scientific">Leucobacter allii</name>
    <dbReference type="NCBI Taxonomy" id="2932247"/>
    <lineage>
        <taxon>Bacteria</taxon>
        <taxon>Bacillati</taxon>
        <taxon>Actinomycetota</taxon>
        <taxon>Actinomycetes</taxon>
        <taxon>Micrococcales</taxon>
        <taxon>Microbacteriaceae</taxon>
        <taxon>Leucobacter</taxon>
    </lineage>
</organism>
<evidence type="ECO:0000313" key="2">
    <source>
        <dbReference type="EMBL" id="UOQ57517.1"/>
    </source>
</evidence>
<dbReference type="SUPFAM" id="SSF88713">
    <property type="entry name" value="Glycoside hydrolase/deacetylase"/>
    <property type="match status" value="1"/>
</dbReference>